<gene>
    <name evidence="10" type="ORF">JET14_11125</name>
</gene>
<dbReference type="Pfam" id="PF01925">
    <property type="entry name" value="TauE"/>
    <property type="match status" value="1"/>
</dbReference>
<evidence type="ECO:0000256" key="4">
    <source>
        <dbReference type="ARBA" id="ARBA00022475"/>
    </source>
</evidence>
<evidence type="ECO:0000256" key="9">
    <source>
        <dbReference type="SAM" id="MobiDB-lite"/>
    </source>
</evidence>
<organism evidence="10 11">
    <name type="scientific">Martelella lutilitoris</name>
    <dbReference type="NCBI Taxonomy" id="2583532"/>
    <lineage>
        <taxon>Bacteria</taxon>
        <taxon>Pseudomonadati</taxon>
        <taxon>Pseudomonadota</taxon>
        <taxon>Alphaproteobacteria</taxon>
        <taxon>Hyphomicrobiales</taxon>
        <taxon>Aurantimonadaceae</taxon>
        <taxon>Martelella</taxon>
    </lineage>
</organism>
<proteinExistence type="inferred from homology"/>
<feature type="region of interest" description="Disordered" evidence="9">
    <location>
        <begin position="34"/>
        <end position="62"/>
    </location>
</feature>
<dbReference type="Proteomes" id="UP000596083">
    <property type="component" value="Chromosome"/>
</dbReference>
<evidence type="ECO:0000256" key="2">
    <source>
        <dbReference type="ARBA" id="ARBA00009142"/>
    </source>
</evidence>
<dbReference type="GO" id="GO:0005886">
    <property type="term" value="C:plasma membrane"/>
    <property type="evidence" value="ECO:0007669"/>
    <property type="project" value="UniProtKB-SubCell"/>
</dbReference>
<evidence type="ECO:0000256" key="7">
    <source>
        <dbReference type="ARBA" id="ARBA00023136"/>
    </source>
</evidence>
<dbReference type="PANTHER" id="PTHR30269:SF0">
    <property type="entry name" value="MEMBRANE TRANSPORTER PROTEIN YFCA-RELATED"/>
    <property type="match status" value="1"/>
</dbReference>
<protein>
    <recommendedName>
        <fullName evidence="8">Probable membrane transporter protein</fullName>
    </recommendedName>
</protein>
<dbReference type="EMBL" id="CP066786">
    <property type="protein sequence ID" value="QQM28908.1"/>
    <property type="molecule type" value="Genomic_DNA"/>
</dbReference>
<feature type="transmembrane region" description="Helical" evidence="8">
    <location>
        <begin position="145"/>
        <end position="163"/>
    </location>
</feature>
<keyword evidence="3" id="KW-0813">Transport</keyword>
<dbReference type="KEGG" id="mlut:JET14_11125"/>
<feature type="transmembrane region" description="Helical" evidence="8">
    <location>
        <begin position="199"/>
        <end position="219"/>
    </location>
</feature>
<keyword evidence="5 8" id="KW-0812">Transmembrane</keyword>
<evidence type="ECO:0000313" key="11">
    <source>
        <dbReference type="Proteomes" id="UP000596083"/>
    </source>
</evidence>
<dbReference type="PANTHER" id="PTHR30269">
    <property type="entry name" value="TRANSMEMBRANE PROTEIN YFCA"/>
    <property type="match status" value="1"/>
</dbReference>
<keyword evidence="7 8" id="KW-0472">Membrane</keyword>
<evidence type="ECO:0000256" key="3">
    <source>
        <dbReference type="ARBA" id="ARBA00022448"/>
    </source>
</evidence>
<name>A0A7T7KJV3_9HYPH</name>
<feature type="compositionally biased region" description="Basic residues" evidence="9">
    <location>
        <begin position="44"/>
        <end position="55"/>
    </location>
</feature>
<accession>A0A7T7KJV3</accession>
<feature type="transmembrane region" description="Helical" evidence="8">
    <location>
        <begin position="169"/>
        <end position="187"/>
    </location>
</feature>
<evidence type="ECO:0000256" key="1">
    <source>
        <dbReference type="ARBA" id="ARBA00004651"/>
    </source>
</evidence>
<evidence type="ECO:0000256" key="5">
    <source>
        <dbReference type="ARBA" id="ARBA00022692"/>
    </source>
</evidence>
<comment type="similarity">
    <text evidence="2 8">Belongs to the 4-toluene sulfonate uptake permease (TSUP) (TC 2.A.102) family.</text>
</comment>
<dbReference type="InterPro" id="IPR052017">
    <property type="entry name" value="TSUP"/>
</dbReference>
<evidence type="ECO:0000256" key="8">
    <source>
        <dbReference type="RuleBase" id="RU363041"/>
    </source>
</evidence>
<sequence length="328" mass="34649">MTLEEQQCHGIVNARVRVENNLVHENESCFLKDRKPAEAPPVKRPTRSGRKRKRCPPAPALSRSPPRLFEASLDLLLILFAAAFVAGFVDSIAGGAGLITIPVMLIAGIPPLQTLGTNKLQGIFGAASATISYARGGRVDPRTQWPMALLAFGGGALGAALATVISGDILLAVLPFLLAGIGLYFALRSGLDDTDRQQRLAVPVFAGLVVPAIGFYDGLFGPGTGSFFMIAFVTLGGLGMLKATARTKMLNLSSNLGAFAVFLAGGAILWKIGLVMGVGQFLGAQTGSRLAMKRGAKIIRPLLAVSSLAMATKVFLDEQNPVYQWLMM</sequence>
<dbReference type="InterPro" id="IPR002781">
    <property type="entry name" value="TM_pro_TauE-like"/>
</dbReference>
<comment type="subcellular location">
    <subcellularLocation>
        <location evidence="1 8">Cell membrane</location>
        <topology evidence="1 8">Multi-pass membrane protein</topology>
    </subcellularLocation>
</comment>
<keyword evidence="4 8" id="KW-1003">Cell membrane</keyword>
<evidence type="ECO:0000256" key="6">
    <source>
        <dbReference type="ARBA" id="ARBA00022989"/>
    </source>
</evidence>
<feature type="transmembrane region" description="Helical" evidence="8">
    <location>
        <begin position="256"/>
        <end position="278"/>
    </location>
</feature>
<dbReference type="AlphaFoldDB" id="A0A7T7KJV3"/>
<keyword evidence="6 8" id="KW-1133">Transmembrane helix</keyword>
<reference evidence="10 11" key="1">
    <citation type="submission" date="2020-12" db="EMBL/GenBank/DDBJ databases">
        <authorList>
            <person name="Zheng R.K."/>
            <person name="Sun C.M."/>
        </authorList>
    </citation>
    <scope>NUCLEOTIDE SEQUENCE [LARGE SCALE GENOMIC DNA]</scope>
    <source>
        <strain evidence="10 11">ZRK001</strain>
    </source>
</reference>
<feature type="transmembrane region" description="Helical" evidence="8">
    <location>
        <begin position="225"/>
        <end position="244"/>
    </location>
</feature>
<evidence type="ECO:0000313" key="10">
    <source>
        <dbReference type="EMBL" id="QQM28908.1"/>
    </source>
</evidence>